<feature type="domain" description="Oxidoreductase molybdopterin-binding" evidence="1">
    <location>
        <begin position="23"/>
        <end position="122"/>
    </location>
</feature>
<dbReference type="EMBL" id="VZUS01000004">
    <property type="protein sequence ID" value="KAB1185481.1"/>
    <property type="molecule type" value="Genomic_DNA"/>
</dbReference>
<dbReference type="AlphaFoldDB" id="A0A643JYS8"/>
<organism evidence="2">
    <name type="scientific">Haloferax sp. CBA1149</name>
    <dbReference type="NCBI Taxonomy" id="2650753"/>
    <lineage>
        <taxon>Archaea</taxon>
        <taxon>Methanobacteriati</taxon>
        <taxon>Methanobacteriota</taxon>
        <taxon>Stenosarchaea group</taxon>
        <taxon>Halobacteria</taxon>
        <taxon>Halobacteriales</taxon>
        <taxon>Haloferacaceae</taxon>
        <taxon>Haloferax</taxon>
    </lineage>
</organism>
<proteinExistence type="predicted"/>
<sequence>MTTPILVRGHEAVPIDREVLADLPRETEKIAISCASGLRHESKWSGFPLGAVLEFADAPPETTHIAVTSADDCHVYVAIRDALSGLLAVEQDGKPLEAPRLVVPDIDGMRSVKDVVAIEAVSLDSGTDPTALERHPKVEDTDS</sequence>
<evidence type="ECO:0000313" key="2">
    <source>
        <dbReference type="EMBL" id="KAB1185481.1"/>
    </source>
</evidence>
<dbReference type="RefSeq" id="WP_151139652.1">
    <property type="nucleotide sequence ID" value="NZ_VZUS01000004.1"/>
</dbReference>
<protein>
    <submittedName>
        <fullName evidence="2">Molybdopterin-dependent oxidoreductase</fullName>
    </submittedName>
</protein>
<gene>
    <name evidence="2" type="ORF">Hfx1149_15635</name>
</gene>
<accession>A0A643JYS8</accession>
<dbReference type="Pfam" id="PF00174">
    <property type="entry name" value="Oxidored_molyb"/>
    <property type="match status" value="1"/>
</dbReference>
<comment type="caution">
    <text evidence="2">The sequence shown here is derived from an EMBL/GenBank/DDBJ whole genome shotgun (WGS) entry which is preliminary data.</text>
</comment>
<evidence type="ECO:0000259" key="1">
    <source>
        <dbReference type="Pfam" id="PF00174"/>
    </source>
</evidence>
<dbReference type="InterPro" id="IPR000572">
    <property type="entry name" value="OxRdtase_Mopterin-bd_dom"/>
</dbReference>
<dbReference type="SUPFAM" id="SSF56524">
    <property type="entry name" value="Oxidoreductase molybdopterin-binding domain"/>
    <property type="match status" value="1"/>
</dbReference>
<reference evidence="2" key="1">
    <citation type="submission" date="2019-09" db="EMBL/GenBank/DDBJ databases">
        <title>Genomic analysis of Haloferax sp. CBA1149.</title>
        <authorList>
            <person name="Roh S.W."/>
        </authorList>
    </citation>
    <scope>NUCLEOTIDE SEQUENCE</scope>
    <source>
        <strain evidence="2">CBA1149</strain>
    </source>
</reference>
<dbReference type="InterPro" id="IPR036374">
    <property type="entry name" value="OxRdtase_Mopterin-bd_sf"/>
</dbReference>
<name>A0A643JYS8_9EURY</name>
<dbReference type="Gene3D" id="3.90.420.10">
    <property type="entry name" value="Oxidoreductase, molybdopterin-binding domain"/>
    <property type="match status" value="1"/>
</dbReference>